<dbReference type="SMART" id="SM00479">
    <property type="entry name" value="EXOIII"/>
    <property type="match status" value="1"/>
</dbReference>
<dbReference type="GO" id="GO:0010629">
    <property type="term" value="P:negative regulation of gene expression"/>
    <property type="evidence" value="ECO:0007669"/>
    <property type="project" value="UniProtKB-ARBA"/>
</dbReference>
<accession>A0A6J2WLC7</accession>
<dbReference type="GO" id="GO:0004527">
    <property type="term" value="F:exonuclease activity"/>
    <property type="evidence" value="ECO:0007669"/>
    <property type="project" value="UniProtKB-KW"/>
</dbReference>
<comment type="similarity">
    <text evidence="2">Belongs to the REXO1/REXO3 family.</text>
</comment>
<evidence type="ECO:0000313" key="10">
    <source>
        <dbReference type="RefSeq" id="XP_030644116.1"/>
    </source>
</evidence>
<dbReference type="InterPro" id="IPR031736">
    <property type="entry name" value="REXO1-like_dom"/>
</dbReference>
<dbReference type="GeneID" id="115824150"/>
<keyword evidence="5 10" id="KW-0269">Exonuclease</keyword>
<feature type="compositionally biased region" description="Polar residues" evidence="7">
    <location>
        <begin position="343"/>
        <end position="367"/>
    </location>
</feature>
<feature type="region of interest" description="Disordered" evidence="7">
    <location>
        <begin position="95"/>
        <end position="131"/>
    </location>
</feature>
<keyword evidence="3" id="KW-0540">Nuclease</keyword>
<protein>
    <submittedName>
        <fullName evidence="10">RNA exonuclease 1 homolog</fullName>
    </submittedName>
</protein>
<feature type="compositionally biased region" description="Polar residues" evidence="7">
    <location>
        <begin position="259"/>
        <end position="273"/>
    </location>
</feature>
<feature type="region of interest" description="Disordered" evidence="7">
    <location>
        <begin position="708"/>
        <end position="740"/>
    </location>
</feature>
<evidence type="ECO:0000256" key="3">
    <source>
        <dbReference type="ARBA" id="ARBA00022722"/>
    </source>
</evidence>
<evidence type="ECO:0000256" key="5">
    <source>
        <dbReference type="ARBA" id="ARBA00022839"/>
    </source>
</evidence>
<dbReference type="InterPro" id="IPR036397">
    <property type="entry name" value="RNaseH_sf"/>
</dbReference>
<evidence type="ECO:0000259" key="8">
    <source>
        <dbReference type="SMART" id="SM00479"/>
    </source>
</evidence>
<dbReference type="OrthoDB" id="206335at2759"/>
<dbReference type="FunFam" id="3.30.420.10:FF:000031">
    <property type="entry name" value="RNA exonuclease 1"/>
    <property type="match status" value="1"/>
</dbReference>
<dbReference type="Gene3D" id="3.30.420.10">
    <property type="entry name" value="Ribonuclease H-like superfamily/Ribonuclease H"/>
    <property type="match status" value="1"/>
</dbReference>
<dbReference type="AlphaFoldDB" id="A0A6J2WLC7"/>
<dbReference type="RefSeq" id="XP_030644116.1">
    <property type="nucleotide sequence ID" value="XM_030788256.1"/>
</dbReference>
<dbReference type="PANTHER" id="PTHR12801">
    <property type="entry name" value="RNA EXONUCLEASE REXO1 / RECO3 FAMILY MEMBER-RELATED"/>
    <property type="match status" value="1"/>
</dbReference>
<feature type="region of interest" description="Disordered" evidence="7">
    <location>
        <begin position="198"/>
        <end position="396"/>
    </location>
</feature>
<dbReference type="InParanoid" id="A0A6J2WLC7"/>
<evidence type="ECO:0000256" key="4">
    <source>
        <dbReference type="ARBA" id="ARBA00022801"/>
    </source>
</evidence>
<dbReference type="InterPro" id="IPR012337">
    <property type="entry name" value="RNaseH-like_sf"/>
</dbReference>
<reference evidence="9" key="1">
    <citation type="submission" date="2024-06" db="UniProtKB">
        <authorList>
            <consortium name="RefSeq"/>
        </authorList>
    </citation>
    <scope>NUCLEOTIDE SEQUENCE [LARGE SCALE GENOMIC DNA]</scope>
</reference>
<dbReference type="Pfam" id="PF15870">
    <property type="entry name" value="EloA-BP1"/>
    <property type="match status" value="1"/>
</dbReference>
<keyword evidence="6" id="KW-0539">Nucleus</keyword>
<sequence>MLPSTALFSAIDCPLLRASRCDRPFCKYKHEEQTPSSSQIANIPCPGGHSLTPVNGTLNSKEDSDACLLELERINKEIETVMGEVEKEKERLTRYQSAHGNGVRSCSEKRPIPREVLPSHQKEKKLKHTKSVVSHSSVSKYVVDHSRPKTDLEYDPCSNYSADLLSNTSMECKTRVFDRVDIEREHNLKRKGDQIKLLSDKDDDDDGDGVLVIDIPPLENDSKQDGPPKRKRKRNQMENSEGVVNVDEDKQKRNRPRRSFTTLQTASSKQTPFQEKRRLKKLCKTANSRGPGSPERDLVIDVSPPESSLEKHTGRCKEPTDSPEKAILLNTADGNRSQERPSKQSGATTKGPQSSESDLLTDTSPVENQEKKQRYPQRSEVTSTATPEPPQRDLVIDAPTLNNEGNLEECAEQCSLATKESLTSDGARTPSLVTDAVATTPFRQPETQLTSSQSGNLEGRRHLLHGEDNAPNMENVLSDISICLNNLRRESEKIGRLQEVSPIPAKKDNLSGPATPAPPVVEASNNPVIQIDSDSEELNYSDLDISDTDPMEECYNIFMEANKSSGSIVQDDTTHLPEVEVKPNQPPSLKKRVAHVAKFEVNKNKAQAYVPLRGAVPQVANPSRIQQCQRRANALTGAVKGGQSFLGANGPQKVYTHPIALPNAVQNSCLNIIPVGATLQLGPNLHLIVPEGSCAMPVTLVPSTVAMSRPMQPLPPPQPSPPPGFTPPKPVATKRKVKTRPEVVAKVPHDTRQRYVNLFVEEFLKTSGTVQDAFEKALAEEKTLYDRSVNKLKYLSVAVNTLKKLKNQNTHSAKASAEGAAQGSRGSVALSTEALVGNGDTTLYEQLKEYILSEQMLRENNFPLKHPEKTGVAVQYGAVKKAISDPLKRICCRCGSTFSVSQTGKHTRKEECTYHYGKVIENKVPGGVETRYSCCESAVGTSGCQVFKLHVHDSVSLQGFVSTLPPPSPGATCPGVYALDCETCFTTQGVELVRVSVVSSSLQVIYDTFVWPENDLIDLNTRFSGVSEDDVKGCSVSLRDVQAALLSFVNEDTILIGHGLENDLCALKLLHRTVVDTSVVFPHRLGLPHRRELHSLTADHLRRIIQDSAEGHDSREDAKACMELILWRVKEDAKVRRW</sequence>
<gene>
    <name evidence="10" type="primary">LOC115824150</name>
</gene>
<feature type="compositionally biased region" description="Basic and acidic residues" evidence="7">
    <location>
        <begin position="308"/>
        <end position="324"/>
    </location>
</feature>
<evidence type="ECO:0000256" key="7">
    <source>
        <dbReference type="SAM" id="MobiDB-lite"/>
    </source>
</evidence>
<evidence type="ECO:0000256" key="6">
    <source>
        <dbReference type="ARBA" id="ARBA00023242"/>
    </source>
</evidence>
<reference evidence="10" key="2">
    <citation type="submission" date="2025-08" db="UniProtKB">
        <authorList>
            <consortium name="RefSeq"/>
        </authorList>
    </citation>
    <scope>IDENTIFICATION</scope>
</reference>
<dbReference type="InterPro" id="IPR034922">
    <property type="entry name" value="REX1-like_exo"/>
</dbReference>
<dbReference type="PANTHER" id="PTHR12801:SF152">
    <property type="entry name" value="EXONUCLEASE DOMAIN-CONTAINING PROTEIN"/>
    <property type="match status" value="1"/>
</dbReference>
<dbReference type="GO" id="GO:0005634">
    <property type="term" value="C:nucleus"/>
    <property type="evidence" value="ECO:0007669"/>
    <property type="project" value="UniProtKB-SubCell"/>
</dbReference>
<evidence type="ECO:0000256" key="2">
    <source>
        <dbReference type="ARBA" id="ARBA00006357"/>
    </source>
</evidence>
<feature type="domain" description="Exonuclease" evidence="8">
    <location>
        <begin position="975"/>
        <end position="1134"/>
    </location>
</feature>
<dbReference type="InterPro" id="IPR013520">
    <property type="entry name" value="Ribonucl_H"/>
</dbReference>
<dbReference type="InterPro" id="IPR047021">
    <property type="entry name" value="REXO1/3/4-like"/>
</dbReference>
<proteinExistence type="inferred from homology"/>
<name>A0A6J2WLC7_CHACN</name>
<comment type="subcellular location">
    <subcellularLocation>
        <location evidence="1">Nucleus</location>
    </subcellularLocation>
</comment>
<keyword evidence="4" id="KW-0378">Hydrolase</keyword>
<dbReference type="Proteomes" id="UP000504632">
    <property type="component" value="Chromosome 11"/>
</dbReference>
<organism evidence="9 10">
    <name type="scientific">Chanos chanos</name>
    <name type="common">Milkfish</name>
    <name type="synonym">Mugil chanos</name>
    <dbReference type="NCBI Taxonomy" id="29144"/>
    <lineage>
        <taxon>Eukaryota</taxon>
        <taxon>Metazoa</taxon>
        <taxon>Chordata</taxon>
        <taxon>Craniata</taxon>
        <taxon>Vertebrata</taxon>
        <taxon>Euteleostomi</taxon>
        <taxon>Actinopterygii</taxon>
        <taxon>Neopterygii</taxon>
        <taxon>Teleostei</taxon>
        <taxon>Ostariophysi</taxon>
        <taxon>Gonorynchiformes</taxon>
        <taxon>Chanidae</taxon>
        <taxon>Chanos</taxon>
    </lineage>
</organism>
<dbReference type="SUPFAM" id="SSF53098">
    <property type="entry name" value="Ribonuclease H-like"/>
    <property type="match status" value="1"/>
</dbReference>
<feature type="compositionally biased region" description="Pro residues" evidence="7">
    <location>
        <begin position="712"/>
        <end position="730"/>
    </location>
</feature>
<dbReference type="CDD" id="cd06145">
    <property type="entry name" value="REX1_like"/>
    <property type="match status" value="1"/>
</dbReference>
<keyword evidence="9" id="KW-1185">Reference proteome</keyword>
<dbReference type="GO" id="GO:0003676">
    <property type="term" value="F:nucleic acid binding"/>
    <property type="evidence" value="ECO:0007669"/>
    <property type="project" value="InterPro"/>
</dbReference>
<evidence type="ECO:0000256" key="1">
    <source>
        <dbReference type="ARBA" id="ARBA00004123"/>
    </source>
</evidence>
<evidence type="ECO:0000313" key="9">
    <source>
        <dbReference type="Proteomes" id="UP000504632"/>
    </source>
</evidence>